<organism evidence="2 3">
    <name type="scientific">Schistosoma rodhaini</name>
    <dbReference type="NCBI Taxonomy" id="6188"/>
    <lineage>
        <taxon>Eukaryota</taxon>
        <taxon>Metazoa</taxon>
        <taxon>Spiralia</taxon>
        <taxon>Lophotrochozoa</taxon>
        <taxon>Platyhelminthes</taxon>
        <taxon>Trematoda</taxon>
        <taxon>Digenea</taxon>
        <taxon>Strigeidida</taxon>
        <taxon>Schistosomatoidea</taxon>
        <taxon>Schistosomatidae</taxon>
        <taxon>Schistosoma</taxon>
    </lineage>
</organism>
<protein>
    <submittedName>
        <fullName evidence="3">Uncharacterized protein</fullName>
    </submittedName>
</protein>
<reference evidence="2" key="1">
    <citation type="submission" date="2022-06" db="EMBL/GenBank/DDBJ databases">
        <authorList>
            <person name="Berger JAMES D."/>
            <person name="Berger JAMES D."/>
        </authorList>
    </citation>
    <scope>NUCLEOTIDE SEQUENCE [LARGE SCALE GENOMIC DNA]</scope>
</reference>
<evidence type="ECO:0000313" key="3">
    <source>
        <dbReference type="WBParaSite" id="SRDH1_16380.1"/>
    </source>
</evidence>
<dbReference type="Proteomes" id="UP000050792">
    <property type="component" value="Unassembled WGS sequence"/>
</dbReference>
<keyword evidence="2" id="KW-1185">Reference proteome</keyword>
<sequence>MALSGFSDFDELSSCETLLYHNGLSAISFTHVFDRKKTDLCSQSLHTSDVPSRKTRSSVIMDDDKGVTSNSRLVLPHSKPSFRVNHEDRLMLADSFLSPDAHPAAVRKLRGRRRRGKQNLLNCSSISPVRLDQSGLLQTSSFEILYNQNKYYHTNQKYSECDHVDGVMVGRRRGRRGTVRGNVGSGESFSPLRLSESVLAEPVVEKGSVNGDASSVSGCSVLPVSESKAVCVLTAMDLKLTEGGEEEKSMSMNGDLNSLVSSQSISSPDRVSESKAVCVLTAMDLKLTEGGEEEKSMSMNGDLNSLVSSQSISSPDRVSESKAVCVLTAMDLKLTEGGEEEKSMSMNGDLNSLVSSQSISSPDRGNCGFSTFYLLLQLLVLVLVVVSVERDS</sequence>
<name>A0AA85ENL7_9TREM</name>
<keyword evidence="1" id="KW-0812">Transmembrane</keyword>
<evidence type="ECO:0000256" key="1">
    <source>
        <dbReference type="SAM" id="Phobius"/>
    </source>
</evidence>
<feature type="transmembrane region" description="Helical" evidence="1">
    <location>
        <begin position="368"/>
        <end position="388"/>
    </location>
</feature>
<accession>A0AA85ENL7</accession>
<proteinExistence type="predicted"/>
<reference evidence="3" key="2">
    <citation type="submission" date="2023-11" db="UniProtKB">
        <authorList>
            <consortium name="WormBaseParasite"/>
        </authorList>
    </citation>
    <scope>IDENTIFICATION</scope>
</reference>
<keyword evidence="1" id="KW-0472">Membrane</keyword>
<dbReference type="AlphaFoldDB" id="A0AA85ENL7"/>
<evidence type="ECO:0000313" key="2">
    <source>
        <dbReference type="Proteomes" id="UP000050792"/>
    </source>
</evidence>
<dbReference type="WBParaSite" id="SRDH1_16380.1">
    <property type="protein sequence ID" value="SRDH1_16380.1"/>
    <property type="gene ID" value="SRDH1_16380"/>
</dbReference>
<keyword evidence="1" id="KW-1133">Transmembrane helix</keyword>